<protein>
    <submittedName>
        <fullName evidence="1">Uncharacterized protein</fullName>
    </submittedName>
</protein>
<organism evidence="1 2">
    <name type="scientific">Neonectria magnoliae</name>
    <dbReference type="NCBI Taxonomy" id="2732573"/>
    <lineage>
        <taxon>Eukaryota</taxon>
        <taxon>Fungi</taxon>
        <taxon>Dikarya</taxon>
        <taxon>Ascomycota</taxon>
        <taxon>Pezizomycotina</taxon>
        <taxon>Sordariomycetes</taxon>
        <taxon>Hypocreomycetidae</taxon>
        <taxon>Hypocreales</taxon>
        <taxon>Nectriaceae</taxon>
        <taxon>Neonectria</taxon>
    </lineage>
</organism>
<evidence type="ECO:0000313" key="1">
    <source>
        <dbReference type="EMBL" id="KAK7422497.1"/>
    </source>
</evidence>
<reference evidence="1 2" key="1">
    <citation type="journal article" date="2025" name="Microbiol. Resour. Announc.">
        <title>Draft genome sequences for Neonectria magnoliae and Neonectria punicea, canker pathogens of Liriodendron tulipifera and Acer saccharum in West Virginia.</title>
        <authorList>
            <person name="Petronek H.M."/>
            <person name="Kasson M.T."/>
            <person name="Metheny A.M."/>
            <person name="Stauder C.M."/>
            <person name="Lovett B."/>
            <person name="Lynch S.C."/>
            <person name="Garnas J.R."/>
            <person name="Kasson L.R."/>
            <person name="Stajich J.E."/>
        </authorList>
    </citation>
    <scope>NUCLEOTIDE SEQUENCE [LARGE SCALE GENOMIC DNA]</scope>
    <source>
        <strain evidence="1 2">NRRL 64651</strain>
    </source>
</reference>
<dbReference type="InterPro" id="IPR027417">
    <property type="entry name" value="P-loop_NTPase"/>
</dbReference>
<accession>A0ABR1HNB8</accession>
<name>A0ABR1HNB8_9HYPO</name>
<gene>
    <name evidence="1" type="ORF">QQZ08_009487</name>
</gene>
<evidence type="ECO:0000313" key="2">
    <source>
        <dbReference type="Proteomes" id="UP001498421"/>
    </source>
</evidence>
<sequence>MREELEVDEAWTTQLGWSIFGLISVAGDSCQFRAALTDIPGYLMEEPVAAYPEALFILKTRDEDAWCRSVKNTFQPVGIALSNASPSPS</sequence>
<dbReference type="EMBL" id="JAZAVK010000107">
    <property type="protein sequence ID" value="KAK7422497.1"/>
    <property type="molecule type" value="Genomic_DNA"/>
</dbReference>
<dbReference type="Pfam" id="PF17784">
    <property type="entry name" value="Sulfotransfer_4"/>
    <property type="match status" value="1"/>
</dbReference>
<dbReference type="Proteomes" id="UP001498421">
    <property type="component" value="Unassembled WGS sequence"/>
</dbReference>
<comment type="caution">
    <text evidence="1">The sequence shown here is derived from an EMBL/GenBank/DDBJ whole genome shotgun (WGS) entry which is preliminary data.</text>
</comment>
<dbReference type="Gene3D" id="3.40.50.300">
    <property type="entry name" value="P-loop containing nucleotide triphosphate hydrolases"/>
    <property type="match status" value="1"/>
</dbReference>
<keyword evidence="2" id="KW-1185">Reference proteome</keyword>
<proteinExistence type="predicted"/>
<dbReference type="InterPro" id="IPR040632">
    <property type="entry name" value="Sulfotransfer_4"/>
</dbReference>